<organism evidence="1 2">
    <name type="scientific">Shewanella halifaxensis (strain HAW-EB4)</name>
    <dbReference type="NCBI Taxonomy" id="458817"/>
    <lineage>
        <taxon>Bacteria</taxon>
        <taxon>Pseudomonadati</taxon>
        <taxon>Pseudomonadota</taxon>
        <taxon>Gammaproteobacteria</taxon>
        <taxon>Alteromonadales</taxon>
        <taxon>Shewanellaceae</taxon>
        <taxon>Shewanella</taxon>
    </lineage>
</organism>
<dbReference type="InterPro" id="IPR036692">
    <property type="entry name" value="Shew3726-like_sf"/>
</dbReference>
<dbReference type="KEGG" id="shl:Shal_0036"/>
<dbReference type="eggNOG" id="ENOG50331AY">
    <property type="taxonomic scope" value="Bacteria"/>
</dbReference>
<dbReference type="Proteomes" id="UP000001317">
    <property type="component" value="Chromosome"/>
</dbReference>
<evidence type="ECO:0000313" key="2">
    <source>
        <dbReference type="Proteomes" id="UP000001317"/>
    </source>
</evidence>
<dbReference type="InterPro" id="IPR009962">
    <property type="entry name" value="DUF1488"/>
</dbReference>
<dbReference type="Pfam" id="PF07369">
    <property type="entry name" value="DUF1488"/>
    <property type="match status" value="1"/>
</dbReference>
<dbReference type="SUPFAM" id="SSF160272">
    <property type="entry name" value="Shew3726-like"/>
    <property type="match status" value="1"/>
</dbReference>
<dbReference type="EMBL" id="CP000931">
    <property type="protein sequence ID" value="ABZ74612.1"/>
    <property type="molecule type" value="Genomic_DNA"/>
</dbReference>
<keyword evidence="2" id="KW-1185">Reference proteome</keyword>
<reference evidence="1" key="1">
    <citation type="submission" date="2008-01" db="EMBL/GenBank/DDBJ databases">
        <title>Complete sequence of Shewanella halifaxensis HAW-EB4.</title>
        <authorList>
            <consortium name="US DOE Joint Genome Institute"/>
            <person name="Copeland A."/>
            <person name="Lucas S."/>
            <person name="Lapidus A."/>
            <person name="Glavina del Rio T."/>
            <person name="Dalin E."/>
            <person name="Tice H."/>
            <person name="Bruce D."/>
            <person name="Goodwin L."/>
            <person name="Pitluck S."/>
            <person name="Sims D."/>
            <person name="Brettin T."/>
            <person name="Detter J.C."/>
            <person name="Han C."/>
            <person name="Kuske C.R."/>
            <person name="Schmutz J."/>
            <person name="Larimer F."/>
            <person name="Land M."/>
            <person name="Hauser L."/>
            <person name="Kyrpides N."/>
            <person name="Kim E."/>
            <person name="Zhao J.-S."/>
            <person name="Richardson P."/>
        </authorList>
    </citation>
    <scope>NUCLEOTIDE SEQUENCE [LARGE SCALE GENOMIC DNA]</scope>
    <source>
        <strain evidence="1">HAW-EB4</strain>
    </source>
</reference>
<dbReference type="RefSeq" id="WP_012275170.1">
    <property type="nucleotide sequence ID" value="NC_010334.1"/>
</dbReference>
<name>B0TLD9_SHEHH</name>
<dbReference type="HOGENOM" id="CLU_190004_1_0_6"/>
<accession>B0TLD9</accession>
<dbReference type="AlphaFoldDB" id="B0TLD9"/>
<proteinExistence type="predicted"/>
<gene>
    <name evidence="1" type="ordered locus">Shal_0036</name>
</gene>
<dbReference type="Gene3D" id="3.30.160.140">
    <property type="entry name" value="Shew3726-like"/>
    <property type="match status" value="1"/>
</dbReference>
<evidence type="ECO:0000313" key="1">
    <source>
        <dbReference type="EMBL" id="ABZ74612.1"/>
    </source>
</evidence>
<dbReference type="OrthoDB" id="6465020at2"/>
<dbReference type="STRING" id="458817.Shal_0036"/>
<protein>
    <submittedName>
        <fullName evidence="1">Uncharacterized protein</fullName>
    </submittedName>
</protein>
<sequence length="92" mass="10475">MNQSILFPDLQDWDQQSQTIIFPAQVQGANVECRISLAKLTSLSSATIKPDEQDIESKVLALFDEYRFDIEEEVEALIEQEAFDEQGKVILL</sequence>